<evidence type="ECO:0000259" key="4">
    <source>
        <dbReference type="Pfam" id="PF00248"/>
    </source>
</evidence>
<accession>A0A9D0ZAK9</accession>
<dbReference type="InterPro" id="IPR023210">
    <property type="entry name" value="NADP_OxRdtase_dom"/>
</dbReference>
<evidence type="ECO:0000256" key="3">
    <source>
        <dbReference type="PIRSR" id="PIRSR000097-3"/>
    </source>
</evidence>
<dbReference type="PANTHER" id="PTHR11732">
    <property type="entry name" value="ALDO/KETO REDUCTASE"/>
    <property type="match status" value="1"/>
</dbReference>
<proteinExistence type="predicted"/>
<name>A0A9D0ZAK9_9FIRM</name>
<organism evidence="5 6">
    <name type="scientific">Candidatus Onthenecus intestinigallinarum</name>
    <dbReference type="NCBI Taxonomy" id="2840875"/>
    <lineage>
        <taxon>Bacteria</taxon>
        <taxon>Bacillati</taxon>
        <taxon>Bacillota</taxon>
        <taxon>Clostridia</taxon>
        <taxon>Eubacteriales</taxon>
        <taxon>Candidatus Onthenecus</taxon>
    </lineage>
</organism>
<evidence type="ECO:0000313" key="6">
    <source>
        <dbReference type="Proteomes" id="UP000886887"/>
    </source>
</evidence>
<evidence type="ECO:0000256" key="2">
    <source>
        <dbReference type="PIRSR" id="PIRSR000097-2"/>
    </source>
</evidence>
<protein>
    <submittedName>
        <fullName evidence="5">Aldo/keto reductase</fullName>
    </submittedName>
</protein>
<dbReference type="Gene3D" id="3.20.20.100">
    <property type="entry name" value="NADP-dependent oxidoreductase domain"/>
    <property type="match status" value="1"/>
</dbReference>
<evidence type="ECO:0000313" key="5">
    <source>
        <dbReference type="EMBL" id="HIQ72177.1"/>
    </source>
</evidence>
<evidence type="ECO:0000256" key="1">
    <source>
        <dbReference type="PIRSR" id="PIRSR000097-1"/>
    </source>
</evidence>
<dbReference type="Pfam" id="PF00248">
    <property type="entry name" value="Aldo_ket_red"/>
    <property type="match status" value="1"/>
</dbReference>
<dbReference type="PIRSF" id="PIRSF000097">
    <property type="entry name" value="AKR"/>
    <property type="match status" value="1"/>
</dbReference>
<dbReference type="AlphaFoldDB" id="A0A9D0ZAK9"/>
<feature type="active site" description="Proton donor" evidence="1">
    <location>
        <position position="61"/>
    </location>
</feature>
<dbReference type="InterPro" id="IPR036812">
    <property type="entry name" value="NAD(P)_OxRdtase_dom_sf"/>
</dbReference>
<feature type="site" description="Lowers pKa of active site Tyr" evidence="3">
    <location>
        <position position="89"/>
    </location>
</feature>
<comment type="caution">
    <text evidence="5">The sequence shown here is derived from an EMBL/GenBank/DDBJ whole genome shotgun (WGS) entry which is preliminary data.</text>
</comment>
<dbReference type="CDD" id="cd19071">
    <property type="entry name" value="AKR_AKR1-5-like"/>
    <property type="match status" value="1"/>
</dbReference>
<dbReference type="InterPro" id="IPR018170">
    <property type="entry name" value="Aldo/ket_reductase_CS"/>
</dbReference>
<dbReference type="Proteomes" id="UP000886887">
    <property type="component" value="Unassembled WGS sequence"/>
</dbReference>
<dbReference type="EMBL" id="DVFJ01000029">
    <property type="protein sequence ID" value="HIQ72177.1"/>
    <property type="molecule type" value="Genomic_DNA"/>
</dbReference>
<reference evidence="5" key="2">
    <citation type="journal article" date="2021" name="PeerJ">
        <title>Extensive microbial diversity within the chicken gut microbiome revealed by metagenomics and culture.</title>
        <authorList>
            <person name="Gilroy R."/>
            <person name="Ravi A."/>
            <person name="Getino M."/>
            <person name="Pursley I."/>
            <person name="Horton D.L."/>
            <person name="Alikhan N.F."/>
            <person name="Baker D."/>
            <person name="Gharbi K."/>
            <person name="Hall N."/>
            <person name="Watson M."/>
            <person name="Adriaenssens E.M."/>
            <person name="Foster-Nyarko E."/>
            <person name="Jarju S."/>
            <person name="Secka A."/>
            <person name="Antonio M."/>
            <person name="Oren A."/>
            <person name="Chaudhuri R.R."/>
            <person name="La Ragione R."/>
            <person name="Hildebrand F."/>
            <person name="Pallen M.J."/>
        </authorList>
    </citation>
    <scope>NUCLEOTIDE SEQUENCE</scope>
    <source>
        <strain evidence="5">ChiSxjej2B14-6234</strain>
    </source>
</reference>
<sequence length="345" mass="38300">MAPDGVDPARVPGRRLYNGVEMPAVGLGTFGSDKYGAEQVAQAVGEALRLGYRLIDCAACYGNEAQVGRALRGALEAGLDRGELFVISKVWNDCHAPRDVRASCERSLRDLGLSYLDAYLVHWPFPNAHAPGCDVAARDPHARPYIHAEFMETWRAMERLVDDGLVRSIGVSNVTIPKLARILQDARIRPALNEMELHPSFQQGELFQFSLDHGVQPVGYCPLGSPSRPERDRTPEDISDLDMPVLVQIARRHGVHPALVCLKWAVQRGQVPIPFSVKREQMRSNLRAVVEDPLTPEEMHALRALDRNDRKIKGQVFLWPGAGSWLDLWDVDGTIPGWNGYGPHA</sequence>
<dbReference type="PROSITE" id="PS00798">
    <property type="entry name" value="ALDOKETO_REDUCTASE_1"/>
    <property type="match status" value="1"/>
</dbReference>
<reference evidence="5" key="1">
    <citation type="submission" date="2020-10" db="EMBL/GenBank/DDBJ databases">
        <authorList>
            <person name="Gilroy R."/>
        </authorList>
    </citation>
    <scope>NUCLEOTIDE SEQUENCE</scope>
    <source>
        <strain evidence="5">ChiSxjej2B14-6234</strain>
    </source>
</reference>
<dbReference type="InterPro" id="IPR020471">
    <property type="entry name" value="AKR"/>
</dbReference>
<feature type="domain" description="NADP-dependent oxidoreductase" evidence="4">
    <location>
        <begin position="25"/>
        <end position="306"/>
    </location>
</feature>
<gene>
    <name evidence="5" type="ORF">IAB73_08230</name>
</gene>
<feature type="binding site" evidence="2">
    <location>
        <position position="122"/>
    </location>
    <ligand>
        <name>substrate</name>
    </ligand>
</feature>
<dbReference type="SUPFAM" id="SSF51430">
    <property type="entry name" value="NAD(P)-linked oxidoreductase"/>
    <property type="match status" value="1"/>
</dbReference>
<dbReference type="GO" id="GO:0016491">
    <property type="term" value="F:oxidoreductase activity"/>
    <property type="evidence" value="ECO:0007669"/>
    <property type="project" value="InterPro"/>
</dbReference>
<dbReference type="PRINTS" id="PR00069">
    <property type="entry name" value="ALDKETRDTASE"/>
</dbReference>